<evidence type="ECO:0000313" key="12">
    <source>
        <dbReference type="EMBL" id="KAJ6241009.1"/>
    </source>
</evidence>
<evidence type="ECO:0000256" key="3">
    <source>
        <dbReference type="ARBA" id="ARBA00022527"/>
    </source>
</evidence>
<keyword evidence="6" id="KW-0418">Kinase</keyword>
<evidence type="ECO:0000256" key="7">
    <source>
        <dbReference type="ARBA" id="ARBA00022840"/>
    </source>
</evidence>
<feature type="domain" description="Protein kinase" evidence="11">
    <location>
        <begin position="19"/>
        <end position="282"/>
    </location>
</feature>
<evidence type="ECO:0000313" key="13">
    <source>
        <dbReference type="Proteomes" id="UP001150062"/>
    </source>
</evidence>
<dbReference type="PROSITE" id="PS50011">
    <property type="entry name" value="PROTEIN_KINASE_DOM"/>
    <property type="match status" value="1"/>
</dbReference>
<keyword evidence="13" id="KW-1185">Reference proteome</keyword>
<comment type="caution">
    <text evidence="12">The sequence shown here is derived from an EMBL/GenBank/DDBJ whole genome shotgun (WGS) entry which is preliminary data.</text>
</comment>
<evidence type="ECO:0000256" key="6">
    <source>
        <dbReference type="ARBA" id="ARBA00022777"/>
    </source>
</evidence>
<dbReference type="InterPro" id="IPR011009">
    <property type="entry name" value="Kinase-like_dom_sf"/>
</dbReference>
<dbReference type="Pfam" id="PF00069">
    <property type="entry name" value="Pkinase"/>
    <property type="match status" value="1"/>
</dbReference>
<dbReference type="EMBL" id="JAOAOG010000197">
    <property type="protein sequence ID" value="KAJ6241009.1"/>
    <property type="molecule type" value="Genomic_DNA"/>
</dbReference>
<evidence type="ECO:0000256" key="9">
    <source>
        <dbReference type="ARBA" id="ARBA00048679"/>
    </source>
</evidence>
<dbReference type="SMART" id="SM00220">
    <property type="entry name" value="S_TKc"/>
    <property type="match status" value="1"/>
</dbReference>
<reference evidence="12" key="1">
    <citation type="submission" date="2022-08" db="EMBL/GenBank/DDBJ databases">
        <title>Novel sulfate-reducing endosymbionts in the free-living metamonad Anaeramoeba.</title>
        <authorList>
            <person name="Jerlstrom-Hultqvist J."/>
            <person name="Cepicka I."/>
            <person name="Gallot-Lavallee L."/>
            <person name="Salas-Leiva D."/>
            <person name="Curtis B.A."/>
            <person name="Zahonova K."/>
            <person name="Pipaliya S."/>
            <person name="Dacks J."/>
            <person name="Roger A.J."/>
        </authorList>
    </citation>
    <scope>NUCLEOTIDE SEQUENCE</scope>
    <source>
        <strain evidence="12">Schooner1</strain>
    </source>
</reference>
<protein>
    <recommendedName>
        <fullName evidence="2">non-specific serine/threonine protein kinase</fullName>
        <ecNumber evidence="2">2.7.11.1</ecNumber>
    </recommendedName>
</protein>
<sequence length="487" mass="56308">MSEISSILPISKKDPTTLYTLLELLGKGSYGSVYKAEEISTKELCAVKLIALSEAEDIEEIIPEISSLKKCKHTNIIRYIETYYKDDYLWIVMEYCGGGSVSDICEILDHGLTEGQISAICYGTICGLEYFHKNRSIHRDIKGGNILLTEKGEVKLADFGVATHLTKTISKRNTFIGSPYWMAPEVIQNYQNYDSKADIWSLGITAIELAEIYPPRHKIHPMRVIFVITQKDSPKLKNPKKYSKEFNDFITLCLQKDFENRPQAKKLLKIYSDDDEEDEEAIRSKKNLENLSTKLEFGDYFFPSISQSLPTFIKEIKEKNYENWVVPVIFEDLENINIKKLQKDVQECGFFEKLEKLKEKNFVIEMPFIQIEAINSNSFLANEENDKLLEFKNELLNESKLNIKKEKVKIAVQKKHSEKHLELLLRLGCAKSDLQNIILTPVVKKLLDILDYYIMIQKDKPLNYLDPKYLQVLIDQFVLVIKTLLKI</sequence>
<keyword evidence="4" id="KW-0808">Transferase</keyword>
<keyword evidence="7 10" id="KW-0067">ATP-binding</keyword>
<dbReference type="Proteomes" id="UP001150062">
    <property type="component" value="Unassembled WGS sequence"/>
</dbReference>
<comment type="catalytic activity">
    <reaction evidence="9">
        <text>L-seryl-[protein] + ATP = O-phospho-L-seryl-[protein] + ADP + H(+)</text>
        <dbReference type="Rhea" id="RHEA:17989"/>
        <dbReference type="Rhea" id="RHEA-COMP:9863"/>
        <dbReference type="Rhea" id="RHEA-COMP:11604"/>
        <dbReference type="ChEBI" id="CHEBI:15378"/>
        <dbReference type="ChEBI" id="CHEBI:29999"/>
        <dbReference type="ChEBI" id="CHEBI:30616"/>
        <dbReference type="ChEBI" id="CHEBI:83421"/>
        <dbReference type="ChEBI" id="CHEBI:456216"/>
        <dbReference type="EC" id="2.7.11.1"/>
    </reaction>
</comment>
<evidence type="ECO:0000256" key="10">
    <source>
        <dbReference type="PROSITE-ProRule" id="PRU10141"/>
    </source>
</evidence>
<dbReference type="EC" id="2.7.11.1" evidence="2"/>
<organism evidence="12 13">
    <name type="scientific">Anaeramoeba flamelloides</name>
    <dbReference type="NCBI Taxonomy" id="1746091"/>
    <lineage>
        <taxon>Eukaryota</taxon>
        <taxon>Metamonada</taxon>
        <taxon>Anaeramoebidae</taxon>
        <taxon>Anaeramoeba</taxon>
    </lineage>
</organism>
<dbReference type="InterPro" id="IPR050629">
    <property type="entry name" value="STE20/SPS1-PAK"/>
</dbReference>
<dbReference type="InterPro" id="IPR000719">
    <property type="entry name" value="Prot_kinase_dom"/>
</dbReference>
<evidence type="ECO:0000259" key="11">
    <source>
        <dbReference type="PROSITE" id="PS50011"/>
    </source>
</evidence>
<evidence type="ECO:0000256" key="8">
    <source>
        <dbReference type="ARBA" id="ARBA00047899"/>
    </source>
</evidence>
<gene>
    <name evidence="12" type="ORF">M0813_23658</name>
</gene>
<dbReference type="PANTHER" id="PTHR48012">
    <property type="entry name" value="STERILE20-LIKE KINASE, ISOFORM B-RELATED"/>
    <property type="match status" value="1"/>
</dbReference>
<dbReference type="SUPFAM" id="SSF56112">
    <property type="entry name" value="Protein kinase-like (PK-like)"/>
    <property type="match status" value="1"/>
</dbReference>
<comment type="catalytic activity">
    <reaction evidence="8">
        <text>L-threonyl-[protein] + ATP = O-phospho-L-threonyl-[protein] + ADP + H(+)</text>
        <dbReference type="Rhea" id="RHEA:46608"/>
        <dbReference type="Rhea" id="RHEA-COMP:11060"/>
        <dbReference type="Rhea" id="RHEA-COMP:11605"/>
        <dbReference type="ChEBI" id="CHEBI:15378"/>
        <dbReference type="ChEBI" id="CHEBI:30013"/>
        <dbReference type="ChEBI" id="CHEBI:30616"/>
        <dbReference type="ChEBI" id="CHEBI:61977"/>
        <dbReference type="ChEBI" id="CHEBI:456216"/>
        <dbReference type="EC" id="2.7.11.1"/>
    </reaction>
</comment>
<comment type="similarity">
    <text evidence="1">Belongs to the protein kinase superfamily. STE Ser/Thr protein kinase family. STE20 subfamily.</text>
</comment>
<proteinExistence type="inferred from homology"/>
<dbReference type="Gene3D" id="1.10.510.10">
    <property type="entry name" value="Transferase(Phosphotransferase) domain 1"/>
    <property type="match status" value="1"/>
</dbReference>
<evidence type="ECO:0000256" key="4">
    <source>
        <dbReference type="ARBA" id="ARBA00022679"/>
    </source>
</evidence>
<evidence type="ECO:0000256" key="1">
    <source>
        <dbReference type="ARBA" id="ARBA00008874"/>
    </source>
</evidence>
<accession>A0ABQ8Y9N9</accession>
<keyword evidence="5 10" id="KW-0547">Nucleotide-binding</keyword>
<evidence type="ECO:0000256" key="5">
    <source>
        <dbReference type="ARBA" id="ARBA00022741"/>
    </source>
</evidence>
<keyword evidence="3" id="KW-0723">Serine/threonine-protein kinase</keyword>
<dbReference type="PANTHER" id="PTHR48012:SF10">
    <property type="entry name" value="FI20177P1"/>
    <property type="match status" value="1"/>
</dbReference>
<dbReference type="InterPro" id="IPR017441">
    <property type="entry name" value="Protein_kinase_ATP_BS"/>
</dbReference>
<evidence type="ECO:0000256" key="2">
    <source>
        <dbReference type="ARBA" id="ARBA00012513"/>
    </source>
</evidence>
<name>A0ABQ8Y9N9_9EUKA</name>
<feature type="binding site" evidence="10">
    <location>
        <position position="48"/>
    </location>
    <ligand>
        <name>ATP</name>
        <dbReference type="ChEBI" id="CHEBI:30616"/>
    </ligand>
</feature>
<dbReference type="PROSITE" id="PS00107">
    <property type="entry name" value="PROTEIN_KINASE_ATP"/>
    <property type="match status" value="1"/>
</dbReference>